<dbReference type="EMBL" id="JAHRIO010020078">
    <property type="protein sequence ID" value="MEQ2164042.1"/>
    <property type="molecule type" value="Genomic_DNA"/>
</dbReference>
<proteinExistence type="predicted"/>
<sequence length="77" mass="8443">MFDATLRCLAVQFGPPGVGISCSSIHKAERFRSLKPGCGNIKRRAFGAVLTRTQLHLTSFTFYEGRFLPAGFKPPAL</sequence>
<reference evidence="1 2" key="1">
    <citation type="submission" date="2021-06" db="EMBL/GenBank/DDBJ databases">
        <authorList>
            <person name="Palmer J.M."/>
        </authorList>
    </citation>
    <scope>NUCLEOTIDE SEQUENCE [LARGE SCALE GENOMIC DNA]</scope>
    <source>
        <strain evidence="1 2">GA_2019</strain>
        <tissue evidence="1">Muscle</tissue>
    </source>
</reference>
<name>A0ABV0MY40_9TELE</name>
<accession>A0ABV0MY40</accession>
<comment type="caution">
    <text evidence="1">The sequence shown here is derived from an EMBL/GenBank/DDBJ whole genome shotgun (WGS) entry which is preliminary data.</text>
</comment>
<dbReference type="PROSITE" id="PS51257">
    <property type="entry name" value="PROKAR_LIPOPROTEIN"/>
    <property type="match status" value="1"/>
</dbReference>
<organism evidence="1 2">
    <name type="scientific">Goodea atripinnis</name>
    <dbReference type="NCBI Taxonomy" id="208336"/>
    <lineage>
        <taxon>Eukaryota</taxon>
        <taxon>Metazoa</taxon>
        <taxon>Chordata</taxon>
        <taxon>Craniata</taxon>
        <taxon>Vertebrata</taxon>
        <taxon>Euteleostomi</taxon>
        <taxon>Actinopterygii</taxon>
        <taxon>Neopterygii</taxon>
        <taxon>Teleostei</taxon>
        <taxon>Neoteleostei</taxon>
        <taxon>Acanthomorphata</taxon>
        <taxon>Ovalentaria</taxon>
        <taxon>Atherinomorphae</taxon>
        <taxon>Cyprinodontiformes</taxon>
        <taxon>Goodeidae</taxon>
        <taxon>Goodea</taxon>
    </lineage>
</organism>
<protein>
    <submittedName>
        <fullName evidence="1">Uncharacterized protein</fullName>
    </submittedName>
</protein>
<dbReference type="Proteomes" id="UP001476798">
    <property type="component" value="Unassembled WGS sequence"/>
</dbReference>
<evidence type="ECO:0000313" key="1">
    <source>
        <dbReference type="EMBL" id="MEQ2164042.1"/>
    </source>
</evidence>
<evidence type="ECO:0000313" key="2">
    <source>
        <dbReference type="Proteomes" id="UP001476798"/>
    </source>
</evidence>
<keyword evidence="2" id="KW-1185">Reference proteome</keyword>
<gene>
    <name evidence="1" type="ORF">GOODEAATRI_002447</name>
</gene>